<evidence type="ECO:0000313" key="9">
    <source>
        <dbReference type="Proteomes" id="UP000182983"/>
    </source>
</evidence>
<keyword evidence="2" id="KW-0813">Transport</keyword>
<feature type="transmembrane region" description="Helical" evidence="7">
    <location>
        <begin position="170"/>
        <end position="193"/>
    </location>
</feature>
<keyword evidence="4 7" id="KW-0812">Transmembrane</keyword>
<dbReference type="Proteomes" id="UP000182983">
    <property type="component" value="Unassembled WGS sequence"/>
</dbReference>
<sequence>MAHIPDGVLSGPVLAVGAAVTLAGCAYALKRLEPERIPQVSILSAVFFVASLVHVPVGPSSVHLILNGLTGVALGWAAFPAILVALLLQAVLFGFGGVVVLGVNVMTMAVPAVLCGLLFETVRRRWGHHPRIPALAAGVCGALGVLLTALAVALSLAFSGAEFRPAATLIVVSHLPVMIVEAVFTAAAIGLVLRVKPGILDRSDGLVAAGAVK</sequence>
<dbReference type="RefSeq" id="WP_074767518.1">
    <property type="nucleotide sequence ID" value="NZ_FNWO01000006.1"/>
</dbReference>
<feature type="transmembrane region" description="Helical" evidence="7">
    <location>
        <begin position="73"/>
        <end position="95"/>
    </location>
</feature>
<dbReference type="PANTHER" id="PTHR34229:SF1">
    <property type="entry name" value="METAL TRANSPORT PROTEIN HI_1621-RELATED"/>
    <property type="match status" value="1"/>
</dbReference>
<reference evidence="9" key="1">
    <citation type="submission" date="2016-10" db="EMBL/GenBank/DDBJ databases">
        <authorList>
            <person name="Varghese N."/>
            <person name="Submissions S."/>
        </authorList>
    </citation>
    <scope>NUCLEOTIDE SEQUENCE [LARGE SCALE GENOMIC DNA]</scope>
    <source>
        <strain evidence="9">DSM 13234</strain>
    </source>
</reference>
<comment type="subcellular location">
    <subcellularLocation>
        <location evidence="1">Cell membrane</location>
        <topology evidence="1">Multi-pass membrane protein</topology>
    </subcellularLocation>
</comment>
<dbReference type="NCBIfam" id="NF004905">
    <property type="entry name" value="PRK06265.1-5"/>
    <property type="match status" value="1"/>
</dbReference>
<accession>A0A1H6HGJ2</accession>
<evidence type="ECO:0000256" key="7">
    <source>
        <dbReference type="SAM" id="Phobius"/>
    </source>
</evidence>
<organism evidence="8 9">
    <name type="scientific">Magnetospirillum fulvum</name>
    <name type="common">Rhodospirillum fulvum</name>
    <dbReference type="NCBI Taxonomy" id="1082"/>
    <lineage>
        <taxon>Bacteria</taxon>
        <taxon>Pseudomonadati</taxon>
        <taxon>Pseudomonadota</taxon>
        <taxon>Alphaproteobacteria</taxon>
        <taxon>Rhodospirillales</taxon>
        <taxon>Rhodospirillaceae</taxon>
        <taxon>Magnetospirillum</taxon>
    </lineage>
</organism>
<keyword evidence="3" id="KW-1003">Cell membrane</keyword>
<evidence type="ECO:0000256" key="3">
    <source>
        <dbReference type="ARBA" id="ARBA00022475"/>
    </source>
</evidence>
<evidence type="ECO:0000256" key="6">
    <source>
        <dbReference type="ARBA" id="ARBA00023136"/>
    </source>
</evidence>
<evidence type="ECO:0000313" key="8">
    <source>
        <dbReference type="EMBL" id="SEH34947.1"/>
    </source>
</evidence>
<feature type="transmembrane region" description="Helical" evidence="7">
    <location>
        <begin position="41"/>
        <end position="66"/>
    </location>
</feature>
<dbReference type="GO" id="GO:0005886">
    <property type="term" value="C:plasma membrane"/>
    <property type="evidence" value="ECO:0007669"/>
    <property type="project" value="UniProtKB-SubCell"/>
</dbReference>
<proteinExistence type="predicted"/>
<feature type="transmembrane region" description="Helical" evidence="7">
    <location>
        <begin position="134"/>
        <end position="158"/>
    </location>
</feature>
<keyword evidence="6 7" id="KW-0472">Membrane</keyword>
<dbReference type="Gene3D" id="1.10.1760.20">
    <property type="match status" value="1"/>
</dbReference>
<dbReference type="AlphaFoldDB" id="A0A1H6HGJ2"/>
<keyword evidence="9" id="KW-1185">Reference proteome</keyword>
<dbReference type="InterPro" id="IPR002751">
    <property type="entry name" value="CbiM/NikMN"/>
</dbReference>
<dbReference type="EMBL" id="FNWO01000006">
    <property type="protein sequence ID" value="SEH34947.1"/>
    <property type="molecule type" value="Genomic_DNA"/>
</dbReference>
<feature type="transmembrane region" description="Helical" evidence="7">
    <location>
        <begin position="7"/>
        <end position="29"/>
    </location>
</feature>
<gene>
    <name evidence="8" type="ORF">SAMN04244559_01678</name>
</gene>
<evidence type="ECO:0000256" key="2">
    <source>
        <dbReference type="ARBA" id="ARBA00022448"/>
    </source>
</evidence>
<dbReference type="PANTHER" id="PTHR34229">
    <property type="entry name" value="METAL TRANSPORT PROTEIN HI_1621-RELATED"/>
    <property type="match status" value="1"/>
</dbReference>
<feature type="transmembrane region" description="Helical" evidence="7">
    <location>
        <begin position="101"/>
        <end position="122"/>
    </location>
</feature>
<keyword evidence="5 7" id="KW-1133">Transmembrane helix</keyword>
<protein>
    <submittedName>
        <fullName evidence="8">Cobalt/nickel transport system permease protein</fullName>
    </submittedName>
</protein>
<evidence type="ECO:0000256" key="5">
    <source>
        <dbReference type="ARBA" id="ARBA00022989"/>
    </source>
</evidence>
<name>A0A1H6HGJ2_MAGFU</name>
<dbReference type="Pfam" id="PF01891">
    <property type="entry name" value="CbiM"/>
    <property type="match status" value="1"/>
</dbReference>
<dbReference type="GO" id="GO:0000041">
    <property type="term" value="P:transition metal ion transport"/>
    <property type="evidence" value="ECO:0007669"/>
    <property type="project" value="InterPro"/>
</dbReference>
<dbReference type="NCBIfam" id="NF004903">
    <property type="entry name" value="PRK06265.1-3"/>
    <property type="match status" value="1"/>
</dbReference>
<evidence type="ECO:0000256" key="1">
    <source>
        <dbReference type="ARBA" id="ARBA00004651"/>
    </source>
</evidence>
<evidence type="ECO:0000256" key="4">
    <source>
        <dbReference type="ARBA" id="ARBA00022692"/>
    </source>
</evidence>
<dbReference type="OrthoDB" id="9792317at2"/>